<keyword evidence="4" id="KW-1185">Reference proteome</keyword>
<reference evidence="3 4" key="1">
    <citation type="submission" date="2022-01" db="EMBL/GenBank/DDBJ databases">
        <title>A high-quality chromosome-level genome assembly of rohu carp, Labeo rohita.</title>
        <authorList>
            <person name="Arick M.A. II"/>
            <person name="Hsu C.-Y."/>
            <person name="Magbanua Z."/>
            <person name="Pechanova O."/>
            <person name="Grover C."/>
            <person name="Miller E."/>
            <person name="Thrash A."/>
            <person name="Ezzel L."/>
            <person name="Alam S."/>
            <person name="Benzie J."/>
            <person name="Hamilton M."/>
            <person name="Karsi A."/>
            <person name="Lawrence M.L."/>
            <person name="Peterson D.G."/>
        </authorList>
    </citation>
    <scope>NUCLEOTIDE SEQUENCE [LARGE SCALE GENOMIC DNA]</scope>
    <source>
        <strain evidence="4">BAU-BD-2019</strain>
        <tissue evidence="3">Blood</tissue>
    </source>
</reference>
<keyword evidence="2" id="KW-0732">Signal</keyword>
<evidence type="ECO:0000313" key="3">
    <source>
        <dbReference type="EMBL" id="KAI2667947.1"/>
    </source>
</evidence>
<feature type="chain" id="PRO_5045637850" evidence="2">
    <location>
        <begin position="28"/>
        <end position="292"/>
    </location>
</feature>
<proteinExistence type="predicted"/>
<dbReference type="Proteomes" id="UP000830375">
    <property type="component" value="Unassembled WGS sequence"/>
</dbReference>
<feature type="region of interest" description="Disordered" evidence="1">
    <location>
        <begin position="217"/>
        <end position="273"/>
    </location>
</feature>
<organism evidence="3 4">
    <name type="scientific">Labeo rohita</name>
    <name type="common">Indian major carp</name>
    <name type="synonym">Cyprinus rohita</name>
    <dbReference type="NCBI Taxonomy" id="84645"/>
    <lineage>
        <taxon>Eukaryota</taxon>
        <taxon>Metazoa</taxon>
        <taxon>Chordata</taxon>
        <taxon>Craniata</taxon>
        <taxon>Vertebrata</taxon>
        <taxon>Euteleostomi</taxon>
        <taxon>Actinopterygii</taxon>
        <taxon>Neopterygii</taxon>
        <taxon>Teleostei</taxon>
        <taxon>Ostariophysi</taxon>
        <taxon>Cypriniformes</taxon>
        <taxon>Cyprinidae</taxon>
        <taxon>Labeoninae</taxon>
        <taxon>Labeonini</taxon>
        <taxon>Labeo</taxon>
    </lineage>
</organism>
<name>A0ABQ8MZT7_LABRO</name>
<feature type="compositionally biased region" description="Basic and acidic residues" evidence="1">
    <location>
        <begin position="251"/>
        <end position="273"/>
    </location>
</feature>
<feature type="signal peptide" evidence="2">
    <location>
        <begin position="1"/>
        <end position="27"/>
    </location>
</feature>
<protein>
    <submittedName>
        <fullName evidence="3">GMP reductase</fullName>
    </submittedName>
</protein>
<evidence type="ECO:0000313" key="4">
    <source>
        <dbReference type="Proteomes" id="UP000830375"/>
    </source>
</evidence>
<evidence type="ECO:0000256" key="2">
    <source>
        <dbReference type="SAM" id="SignalP"/>
    </source>
</evidence>
<comment type="caution">
    <text evidence="3">The sequence shown here is derived from an EMBL/GenBank/DDBJ whole genome shotgun (WGS) entry which is preliminary data.</text>
</comment>
<evidence type="ECO:0000256" key="1">
    <source>
        <dbReference type="SAM" id="MobiDB-lite"/>
    </source>
</evidence>
<dbReference type="EMBL" id="JACTAM010000002">
    <property type="protein sequence ID" value="KAI2667947.1"/>
    <property type="molecule type" value="Genomic_DNA"/>
</dbReference>
<gene>
    <name evidence="3" type="ORF">H4Q32_004562</name>
</gene>
<sequence length="292" mass="33194">MSRMKLPQAGLLVWMCVMNRVLDTAAASSALSITQCEIMQYTSITCYWKTAEHLNISSYRLEINKQSLSSIRTTRQQRGLTPKPCKQEVLSGTQNTQNTINSFLLAKKLTEEKANENEEQKQEKNTVADVEIMLSHPGQLRDLYTAIKKRQQSLILNINYQECVDCKELRNPPTGIGTESGESTAGTWKWYNLMDEAIGGRPSIQPPILIASSEEESIVPAVSSPDSVPEEAEQEDRRESGEPGPAKRQRKDKDPVLEFLEREAERAGERIRREERREERLLSILEKIVEKM</sequence>
<accession>A0ABQ8MZT7</accession>